<dbReference type="Pfam" id="PF02654">
    <property type="entry name" value="CobS"/>
    <property type="match status" value="1"/>
</dbReference>
<evidence type="ECO:0000256" key="16">
    <source>
        <dbReference type="ARBA" id="ARBA00032853"/>
    </source>
</evidence>
<keyword evidence="13 19" id="KW-0472">Membrane</keyword>
<feature type="transmembrane region" description="Helical" evidence="19">
    <location>
        <begin position="243"/>
        <end position="263"/>
    </location>
</feature>
<dbReference type="PANTHER" id="PTHR34148:SF1">
    <property type="entry name" value="ADENOSYLCOBINAMIDE-GDP RIBAZOLETRANSFERASE"/>
    <property type="match status" value="1"/>
</dbReference>
<comment type="caution">
    <text evidence="20">The sequence shown here is derived from an EMBL/GenBank/DDBJ whole genome shotgun (WGS) entry which is preliminary data.</text>
</comment>
<evidence type="ECO:0000256" key="19">
    <source>
        <dbReference type="HAMAP-Rule" id="MF_00719"/>
    </source>
</evidence>
<dbReference type="AlphaFoldDB" id="A0A3L7ALE3"/>
<evidence type="ECO:0000256" key="9">
    <source>
        <dbReference type="ARBA" id="ARBA00022679"/>
    </source>
</evidence>
<evidence type="ECO:0000256" key="11">
    <source>
        <dbReference type="ARBA" id="ARBA00022842"/>
    </source>
</evidence>
<keyword evidence="8 19" id="KW-0169">Cobalamin biosynthesis</keyword>
<sequence>MQIDRIAEDLLVALRFYSRLPVAPKAGAADAYGAPNLDRIAYAIPLAGAVIGLIGAATLLIGHWVGFGTDPAAVLAVAVMVLATGAVHEDGLADTADGFGGGRDPARRLEIMRDSRIGTYGASALGLALLLRVTCLATLVTIAGPLRAALTLAAAAAVSRAAGILLLRALPPARTDGASAGVGQPSPEAAASCALVAALVAALVLVPSFGVGATFAGLIAPLLALGLMVRLSRHMIGGQTGDVAGATQQVAEIAFLLGVLIFARNA</sequence>
<reference evidence="20 21" key="1">
    <citation type="submission" date="2018-10" db="EMBL/GenBank/DDBJ databases">
        <title>Xanthobacter tagetidis genome sequencing and assembly.</title>
        <authorList>
            <person name="Maclea K.S."/>
            <person name="Goen A.E."/>
            <person name="Fatima S.A."/>
        </authorList>
    </citation>
    <scope>NUCLEOTIDE SEQUENCE [LARGE SCALE GENOMIC DNA]</scope>
    <source>
        <strain evidence="20 21">ATCC 700314</strain>
    </source>
</reference>
<comment type="catalytic activity">
    <reaction evidence="17 19">
        <text>alpha-ribazole + adenosylcob(III)inamide-GDP = adenosylcob(III)alamin + GMP + H(+)</text>
        <dbReference type="Rhea" id="RHEA:16049"/>
        <dbReference type="ChEBI" id="CHEBI:10329"/>
        <dbReference type="ChEBI" id="CHEBI:15378"/>
        <dbReference type="ChEBI" id="CHEBI:18408"/>
        <dbReference type="ChEBI" id="CHEBI:58115"/>
        <dbReference type="ChEBI" id="CHEBI:60487"/>
        <dbReference type="EC" id="2.7.8.26"/>
    </reaction>
</comment>
<comment type="similarity">
    <text evidence="4 19">Belongs to the CobS family.</text>
</comment>
<evidence type="ECO:0000256" key="18">
    <source>
        <dbReference type="ARBA" id="ARBA00049504"/>
    </source>
</evidence>
<organism evidence="20 21">
    <name type="scientific">Xanthobacter tagetidis</name>
    <dbReference type="NCBI Taxonomy" id="60216"/>
    <lineage>
        <taxon>Bacteria</taxon>
        <taxon>Pseudomonadati</taxon>
        <taxon>Pseudomonadota</taxon>
        <taxon>Alphaproteobacteria</taxon>
        <taxon>Hyphomicrobiales</taxon>
        <taxon>Xanthobacteraceae</taxon>
        <taxon>Xanthobacter</taxon>
    </lineage>
</organism>
<protein>
    <recommendedName>
        <fullName evidence="6 19">Adenosylcobinamide-GDP ribazoletransferase</fullName>
        <ecNumber evidence="5 19">2.7.8.26</ecNumber>
    </recommendedName>
    <alternativeName>
        <fullName evidence="16 19">Cobalamin synthase</fullName>
    </alternativeName>
    <alternativeName>
        <fullName evidence="15 19">Cobalamin-5'-phosphate synthase</fullName>
    </alternativeName>
</protein>
<comment type="subcellular location">
    <subcellularLocation>
        <location evidence="2 19">Cell membrane</location>
        <topology evidence="2 19">Multi-pass membrane protein</topology>
    </subcellularLocation>
</comment>
<keyword evidence="12 19" id="KW-1133">Transmembrane helix</keyword>
<keyword evidence="11 19" id="KW-0460">Magnesium</keyword>
<evidence type="ECO:0000256" key="8">
    <source>
        <dbReference type="ARBA" id="ARBA00022573"/>
    </source>
</evidence>
<dbReference type="GO" id="GO:0051073">
    <property type="term" value="F:adenosylcobinamide-GDP ribazoletransferase activity"/>
    <property type="evidence" value="ECO:0007669"/>
    <property type="project" value="UniProtKB-UniRule"/>
</dbReference>
<dbReference type="GO" id="GO:0009236">
    <property type="term" value="P:cobalamin biosynthetic process"/>
    <property type="evidence" value="ECO:0007669"/>
    <property type="project" value="UniProtKB-UniRule"/>
</dbReference>
<feature type="transmembrane region" description="Helical" evidence="19">
    <location>
        <begin position="40"/>
        <end position="61"/>
    </location>
</feature>
<evidence type="ECO:0000256" key="5">
    <source>
        <dbReference type="ARBA" id="ARBA00013200"/>
    </source>
</evidence>
<dbReference type="EMBL" id="RCTF01000003">
    <property type="protein sequence ID" value="RLP80388.1"/>
    <property type="molecule type" value="Genomic_DNA"/>
</dbReference>
<evidence type="ECO:0000256" key="14">
    <source>
        <dbReference type="ARBA" id="ARBA00025228"/>
    </source>
</evidence>
<dbReference type="GO" id="GO:0008818">
    <property type="term" value="F:cobalamin 5'-phosphate synthase activity"/>
    <property type="evidence" value="ECO:0007669"/>
    <property type="project" value="UniProtKB-UniRule"/>
</dbReference>
<dbReference type="EC" id="2.7.8.26" evidence="5 19"/>
<dbReference type="Proteomes" id="UP000269692">
    <property type="component" value="Unassembled WGS sequence"/>
</dbReference>
<evidence type="ECO:0000256" key="6">
    <source>
        <dbReference type="ARBA" id="ARBA00015850"/>
    </source>
</evidence>
<comment type="cofactor">
    <cofactor evidence="1 19">
        <name>Mg(2+)</name>
        <dbReference type="ChEBI" id="CHEBI:18420"/>
    </cofactor>
</comment>
<dbReference type="GO" id="GO:0005886">
    <property type="term" value="C:plasma membrane"/>
    <property type="evidence" value="ECO:0007669"/>
    <property type="project" value="UniProtKB-SubCell"/>
</dbReference>
<proteinExistence type="inferred from homology"/>
<keyword evidence="9 19" id="KW-0808">Transferase</keyword>
<feature type="transmembrane region" description="Helical" evidence="19">
    <location>
        <begin position="148"/>
        <end position="167"/>
    </location>
</feature>
<feature type="transmembrane region" description="Helical" evidence="19">
    <location>
        <begin position="117"/>
        <end position="142"/>
    </location>
</feature>
<dbReference type="RefSeq" id="WP_121622182.1">
    <property type="nucleotide sequence ID" value="NZ_JACIIW010000006.1"/>
</dbReference>
<evidence type="ECO:0000256" key="10">
    <source>
        <dbReference type="ARBA" id="ARBA00022692"/>
    </source>
</evidence>
<dbReference type="HAMAP" id="MF_00719">
    <property type="entry name" value="CobS"/>
    <property type="match status" value="1"/>
</dbReference>
<dbReference type="UniPathway" id="UPA00148">
    <property type="reaction ID" value="UER00238"/>
</dbReference>
<evidence type="ECO:0000256" key="13">
    <source>
        <dbReference type="ARBA" id="ARBA00023136"/>
    </source>
</evidence>
<evidence type="ECO:0000256" key="1">
    <source>
        <dbReference type="ARBA" id="ARBA00001946"/>
    </source>
</evidence>
<comment type="pathway">
    <text evidence="3 19">Cofactor biosynthesis; adenosylcobalamin biosynthesis; adenosylcobalamin from cob(II)yrinate a,c-diamide: step 7/7.</text>
</comment>
<evidence type="ECO:0000256" key="2">
    <source>
        <dbReference type="ARBA" id="ARBA00004651"/>
    </source>
</evidence>
<evidence type="ECO:0000256" key="7">
    <source>
        <dbReference type="ARBA" id="ARBA00022475"/>
    </source>
</evidence>
<evidence type="ECO:0000313" key="20">
    <source>
        <dbReference type="EMBL" id="RLP80388.1"/>
    </source>
</evidence>
<evidence type="ECO:0000256" key="4">
    <source>
        <dbReference type="ARBA" id="ARBA00010561"/>
    </source>
</evidence>
<feature type="transmembrane region" description="Helical" evidence="19">
    <location>
        <begin position="212"/>
        <end position="231"/>
    </location>
</feature>
<dbReference type="PANTHER" id="PTHR34148">
    <property type="entry name" value="ADENOSYLCOBINAMIDE-GDP RIBAZOLETRANSFERASE"/>
    <property type="match status" value="1"/>
</dbReference>
<keyword evidence="7 19" id="KW-1003">Cell membrane</keyword>
<accession>A0A3L7ALE3</accession>
<keyword evidence="10 19" id="KW-0812">Transmembrane</keyword>
<evidence type="ECO:0000256" key="17">
    <source>
        <dbReference type="ARBA" id="ARBA00048623"/>
    </source>
</evidence>
<name>A0A3L7ALE3_9HYPH</name>
<dbReference type="OrthoDB" id="9794626at2"/>
<keyword evidence="21" id="KW-1185">Reference proteome</keyword>
<gene>
    <name evidence="19" type="primary">cobS</name>
    <name evidence="20" type="ORF">D9R14_04785</name>
</gene>
<dbReference type="InterPro" id="IPR003805">
    <property type="entry name" value="CobS"/>
</dbReference>
<comment type="function">
    <text evidence="14 19">Joins adenosylcobinamide-GDP and alpha-ribazole to generate adenosylcobalamin (Ado-cobalamin). Also synthesizes adenosylcobalamin 5'-phosphate from adenosylcobinamide-GDP and alpha-ribazole 5'-phosphate.</text>
</comment>
<evidence type="ECO:0000313" key="21">
    <source>
        <dbReference type="Proteomes" id="UP000269692"/>
    </source>
</evidence>
<evidence type="ECO:0000256" key="12">
    <source>
        <dbReference type="ARBA" id="ARBA00022989"/>
    </source>
</evidence>
<evidence type="ECO:0000256" key="15">
    <source>
        <dbReference type="ARBA" id="ARBA00032605"/>
    </source>
</evidence>
<evidence type="ECO:0000256" key="3">
    <source>
        <dbReference type="ARBA" id="ARBA00004663"/>
    </source>
</evidence>
<comment type="catalytic activity">
    <reaction evidence="18 19">
        <text>alpha-ribazole 5'-phosphate + adenosylcob(III)inamide-GDP = adenosylcob(III)alamin 5'-phosphate + GMP + H(+)</text>
        <dbReference type="Rhea" id="RHEA:23560"/>
        <dbReference type="ChEBI" id="CHEBI:15378"/>
        <dbReference type="ChEBI" id="CHEBI:57918"/>
        <dbReference type="ChEBI" id="CHEBI:58115"/>
        <dbReference type="ChEBI" id="CHEBI:60487"/>
        <dbReference type="ChEBI" id="CHEBI:60493"/>
        <dbReference type="EC" id="2.7.8.26"/>
    </reaction>
</comment>